<keyword evidence="3" id="KW-0560">Oxidoreductase</keyword>
<evidence type="ECO:0000256" key="3">
    <source>
        <dbReference type="ARBA" id="ARBA00023002"/>
    </source>
</evidence>
<comment type="similarity">
    <text evidence="1">Belongs to the aldo/keto reductase family.</text>
</comment>
<evidence type="ECO:0000256" key="2">
    <source>
        <dbReference type="ARBA" id="ARBA00022857"/>
    </source>
</evidence>
<dbReference type="InterPro" id="IPR020471">
    <property type="entry name" value="AKR"/>
</dbReference>
<evidence type="ECO:0000259" key="4">
    <source>
        <dbReference type="Pfam" id="PF00248"/>
    </source>
</evidence>
<reference evidence="5" key="1">
    <citation type="submission" date="2023-07" db="EMBL/GenBank/DDBJ databases">
        <title>The genome sequence of Rhodocytophaga aerolata KACC 12507.</title>
        <authorList>
            <person name="Zhang X."/>
        </authorList>
    </citation>
    <scope>NUCLEOTIDE SEQUENCE</scope>
    <source>
        <strain evidence="5">KACC 12507</strain>
    </source>
</reference>
<keyword evidence="2" id="KW-0521">NADP</keyword>
<dbReference type="Proteomes" id="UP001168528">
    <property type="component" value="Unassembled WGS sequence"/>
</dbReference>
<gene>
    <name evidence="5" type="ORF">Q0590_25330</name>
</gene>
<evidence type="ECO:0000313" key="6">
    <source>
        <dbReference type="Proteomes" id="UP001168528"/>
    </source>
</evidence>
<dbReference type="PANTHER" id="PTHR43827:SF3">
    <property type="entry name" value="NADP-DEPENDENT OXIDOREDUCTASE DOMAIN-CONTAINING PROTEIN"/>
    <property type="match status" value="1"/>
</dbReference>
<accession>A0ABT8RC26</accession>
<comment type="caution">
    <text evidence="5">The sequence shown here is derived from an EMBL/GenBank/DDBJ whole genome shotgun (WGS) entry which is preliminary data.</text>
</comment>
<feature type="domain" description="NADP-dependent oxidoreductase" evidence="4">
    <location>
        <begin position="28"/>
        <end position="90"/>
    </location>
</feature>
<sequence>MEKSGYTLTKGIAVEGWSPLATGTILDNEILIGLSKKYRKSVAQIILRWDIQRDLITIPRSRKKAHMAENIDIFNFELSPADMSIIHGINKNQRVNPKNDPDNFPW</sequence>
<proteinExistence type="inferred from homology"/>
<dbReference type="PANTHER" id="PTHR43827">
    <property type="entry name" value="2,5-DIKETO-D-GLUCONIC ACID REDUCTASE"/>
    <property type="match status" value="1"/>
</dbReference>
<dbReference type="InterPro" id="IPR036812">
    <property type="entry name" value="NAD(P)_OxRdtase_dom_sf"/>
</dbReference>
<dbReference type="SUPFAM" id="SSF51430">
    <property type="entry name" value="NAD(P)-linked oxidoreductase"/>
    <property type="match status" value="1"/>
</dbReference>
<organism evidence="5 6">
    <name type="scientific">Rhodocytophaga aerolata</name>
    <dbReference type="NCBI Taxonomy" id="455078"/>
    <lineage>
        <taxon>Bacteria</taxon>
        <taxon>Pseudomonadati</taxon>
        <taxon>Bacteroidota</taxon>
        <taxon>Cytophagia</taxon>
        <taxon>Cytophagales</taxon>
        <taxon>Rhodocytophagaceae</taxon>
        <taxon>Rhodocytophaga</taxon>
    </lineage>
</organism>
<dbReference type="EMBL" id="JAUKPO010000020">
    <property type="protein sequence ID" value="MDO1449625.1"/>
    <property type="molecule type" value="Genomic_DNA"/>
</dbReference>
<evidence type="ECO:0000256" key="1">
    <source>
        <dbReference type="ARBA" id="ARBA00007905"/>
    </source>
</evidence>
<name>A0ABT8RC26_9BACT</name>
<protein>
    <submittedName>
        <fullName evidence="5">Aldo/keto reductase</fullName>
    </submittedName>
</protein>
<dbReference type="InterPro" id="IPR023210">
    <property type="entry name" value="NADP_OxRdtase_dom"/>
</dbReference>
<evidence type="ECO:0000313" key="5">
    <source>
        <dbReference type="EMBL" id="MDO1449625.1"/>
    </source>
</evidence>
<keyword evidence="6" id="KW-1185">Reference proteome</keyword>
<dbReference type="RefSeq" id="WP_302040429.1">
    <property type="nucleotide sequence ID" value="NZ_JAUKPO010000020.1"/>
</dbReference>
<dbReference type="Gene3D" id="3.20.20.100">
    <property type="entry name" value="NADP-dependent oxidoreductase domain"/>
    <property type="match status" value="1"/>
</dbReference>
<dbReference type="Pfam" id="PF00248">
    <property type="entry name" value="Aldo_ket_red"/>
    <property type="match status" value="1"/>
</dbReference>